<dbReference type="InterPro" id="IPR006121">
    <property type="entry name" value="HMA_dom"/>
</dbReference>
<gene>
    <name evidence="3" type="ORF">A3I29_02895</name>
</gene>
<proteinExistence type="predicted"/>
<dbReference type="Gene3D" id="3.30.70.100">
    <property type="match status" value="1"/>
</dbReference>
<name>A0A1F6NB29_9BACT</name>
<feature type="domain" description="HMA" evidence="2">
    <location>
        <begin position="6"/>
        <end position="76"/>
    </location>
</feature>
<protein>
    <recommendedName>
        <fullName evidence="2">HMA domain-containing protein</fullName>
    </recommendedName>
</protein>
<dbReference type="SUPFAM" id="SSF55008">
    <property type="entry name" value="HMA, heavy metal-associated domain"/>
    <property type="match status" value="1"/>
</dbReference>
<organism evidence="3 4">
    <name type="scientific">Candidatus Magasanikbacteria bacterium RIFCSPLOWO2_02_FULL_44_11</name>
    <dbReference type="NCBI Taxonomy" id="1798689"/>
    <lineage>
        <taxon>Bacteria</taxon>
        <taxon>Candidatus Magasanikiibacteriota</taxon>
    </lineage>
</organism>
<dbReference type="AlphaFoldDB" id="A0A1F6NB29"/>
<feature type="transmembrane region" description="Helical" evidence="1">
    <location>
        <begin position="315"/>
        <end position="337"/>
    </location>
</feature>
<feature type="transmembrane region" description="Helical" evidence="1">
    <location>
        <begin position="126"/>
        <end position="146"/>
    </location>
</feature>
<feature type="transmembrane region" description="Helical" evidence="1">
    <location>
        <begin position="195"/>
        <end position="219"/>
    </location>
</feature>
<sequence length="343" mass="37155">MNGAEQKYTLFIHGMHCKSCVFMTESELKDHPRVSDAKSSLETRSVEIYGRFEGMSLDEIANELSTSLHKHGYSLSTEQEKKAADWSEFMIAIPVALGFAVLFVALQKLGIVNLVNTSQVTYGTSFVIGMIASLSTCLAVVGGLVLSMSATFAKEGDRTRPQLYFHVARLISFFVLGGVIGLVGSAFQIGGTGTFVLGMIIGLVMLVLGLNLLEVFHFTKRLQPAMPKFLADKALRISRLNHALTPTLVGAATFFLPCGFTQSMQIYTLSTGNFITGGLTMLSFAIGTLPVLALVSFSSFSIKDNAKKGIFFKSAGLIVILFAIFNIINSLVAAGWIKPIFNF</sequence>
<dbReference type="CDD" id="cd00371">
    <property type="entry name" value="HMA"/>
    <property type="match status" value="1"/>
</dbReference>
<dbReference type="GO" id="GO:0046872">
    <property type="term" value="F:metal ion binding"/>
    <property type="evidence" value="ECO:0007669"/>
    <property type="project" value="InterPro"/>
</dbReference>
<feature type="transmembrane region" description="Helical" evidence="1">
    <location>
        <begin position="240"/>
        <end position="262"/>
    </location>
</feature>
<dbReference type="EMBL" id="MFQK01000015">
    <property type="protein sequence ID" value="OGH80923.1"/>
    <property type="molecule type" value="Genomic_DNA"/>
</dbReference>
<feature type="transmembrane region" description="Helical" evidence="1">
    <location>
        <begin position="274"/>
        <end position="295"/>
    </location>
</feature>
<accession>A0A1F6NB29</accession>
<evidence type="ECO:0000256" key="1">
    <source>
        <dbReference type="SAM" id="Phobius"/>
    </source>
</evidence>
<evidence type="ECO:0000313" key="3">
    <source>
        <dbReference type="EMBL" id="OGH80923.1"/>
    </source>
</evidence>
<reference evidence="3 4" key="1">
    <citation type="journal article" date="2016" name="Nat. Commun.">
        <title>Thousands of microbial genomes shed light on interconnected biogeochemical processes in an aquifer system.</title>
        <authorList>
            <person name="Anantharaman K."/>
            <person name="Brown C.T."/>
            <person name="Hug L.A."/>
            <person name="Sharon I."/>
            <person name="Castelle C.J."/>
            <person name="Probst A.J."/>
            <person name="Thomas B.C."/>
            <person name="Singh A."/>
            <person name="Wilkins M.J."/>
            <person name="Karaoz U."/>
            <person name="Brodie E.L."/>
            <person name="Williams K.H."/>
            <person name="Hubbard S.S."/>
            <person name="Banfield J.F."/>
        </authorList>
    </citation>
    <scope>NUCLEOTIDE SEQUENCE [LARGE SCALE GENOMIC DNA]</scope>
</reference>
<dbReference type="PANTHER" id="PTHR42208">
    <property type="entry name" value="HEAVY METAL TRANSPORTER-RELATED"/>
    <property type="match status" value="1"/>
</dbReference>
<dbReference type="PROSITE" id="PS50846">
    <property type="entry name" value="HMA_2"/>
    <property type="match status" value="1"/>
</dbReference>
<dbReference type="PANTHER" id="PTHR42208:SF1">
    <property type="entry name" value="HEAVY METAL TRANSPORTER"/>
    <property type="match status" value="1"/>
</dbReference>
<feature type="transmembrane region" description="Helical" evidence="1">
    <location>
        <begin position="89"/>
        <end position="106"/>
    </location>
</feature>
<dbReference type="Proteomes" id="UP000178726">
    <property type="component" value="Unassembled WGS sequence"/>
</dbReference>
<dbReference type="STRING" id="1798689.A3I29_02895"/>
<dbReference type="Pfam" id="PF13386">
    <property type="entry name" value="DsbD_2"/>
    <property type="match status" value="1"/>
</dbReference>
<comment type="caution">
    <text evidence="3">The sequence shown here is derived from an EMBL/GenBank/DDBJ whole genome shotgun (WGS) entry which is preliminary data.</text>
</comment>
<keyword evidence="1" id="KW-0472">Membrane</keyword>
<keyword evidence="1" id="KW-1133">Transmembrane helix</keyword>
<feature type="transmembrane region" description="Helical" evidence="1">
    <location>
        <begin position="167"/>
        <end position="189"/>
    </location>
</feature>
<dbReference type="InterPro" id="IPR039447">
    <property type="entry name" value="UreH-like_TM_dom"/>
</dbReference>
<keyword evidence="1" id="KW-0812">Transmembrane</keyword>
<evidence type="ECO:0000313" key="4">
    <source>
        <dbReference type="Proteomes" id="UP000178726"/>
    </source>
</evidence>
<dbReference type="InterPro" id="IPR036163">
    <property type="entry name" value="HMA_dom_sf"/>
</dbReference>
<evidence type="ECO:0000259" key="2">
    <source>
        <dbReference type="PROSITE" id="PS50846"/>
    </source>
</evidence>
<dbReference type="Pfam" id="PF00403">
    <property type="entry name" value="HMA"/>
    <property type="match status" value="1"/>
</dbReference>